<evidence type="ECO:0000313" key="1">
    <source>
        <dbReference type="EMBL" id="QFZ28766.1"/>
    </source>
</evidence>
<organism evidence="1 2">
    <name type="scientific">Clavispora lusitaniae</name>
    <name type="common">Candida lusitaniae</name>
    <dbReference type="NCBI Taxonomy" id="36911"/>
    <lineage>
        <taxon>Eukaryota</taxon>
        <taxon>Fungi</taxon>
        <taxon>Dikarya</taxon>
        <taxon>Ascomycota</taxon>
        <taxon>Saccharomycotina</taxon>
        <taxon>Pichiomycetes</taxon>
        <taxon>Metschnikowiaceae</taxon>
        <taxon>Clavispora</taxon>
    </lineage>
</organism>
<reference evidence="2" key="1">
    <citation type="journal article" date="2019" name="MBio">
        <title>Comparative genomics for the elucidation of multidrug resistance (MDR) in Candida lusitaniae.</title>
        <authorList>
            <person name="Kannan A."/>
            <person name="Asner S.A."/>
            <person name="Trachsel E."/>
            <person name="Kelly S."/>
            <person name="Parker J."/>
            <person name="Sanglard D."/>
        </authorList>
    </citation>
    <scope>NUCLEOTIDE SEQUENCE [LARGE SCALE GENOMIC DNA]</scope>
    <source>
        <strain evidence="2">P1</strain>
    </source>
</reference>
<evidence type="ECO:0000313" key="2">
    <source>
        <dbReference type="Proteomes" id="UP000326582"/>
    </source>
</evidence>
<protein>
    <submittedName>
        <fullName evidence="1">Very-long-chain (3R)-3-hydroxyacyl-dehydratase</fullName>
    </submittedName>
</protein>
<dbReference type="Proteomes" id="UP000326582">
    <property type="component" value="Chromosome 4"/>
</dbReference>
<name>A0ACD0WMZ5_CLALS</name>
<sequence>MTFYPLPFNLRVVFFYNITAATLWSCCLGRFCILLPLVGRRFLPGGMADFFHIVATLPLIGFFVVNSCSRRDYSVTDLWGLFSALRMVWVCYGVIYPHPTVAKHTMYSVLIVAWSLHFLIDSTYHAFRLKTKTSPLWLFWLQYHHFYLTLPLEFASEAVLLFLSLGYVEGKFYELFLQGCLLAYVPVCYLMFNYLQKRKTLRYDEYMQKRLRGRTQDDSVPSNASPSVH</sequence>
<gene>
    <name evidence="1" type="ORF">EJF14_40814</name>
</gene>
<accession>A0ACD0WMZ5</accession>
<keyword evidence="2" id="KW-1185">Reference proteome</keyword>
<dbReference type="EMBL" id="CP038487">
    <property type="protein sequence ID" value="QFZ28766.1"/>
    <property type="molecule type" value="Genomic_DNA"/>
</dbReference>
<proteinExistence type="predicted"/>